<comment type="cofactor">
    <cofactor evidence="1">
        <name>FAD</name>
        <dbReference type="ChEBI" id="CHEBI:57692"/>
    </cofactor>
</comment>
<dbReference type="NCBIfam" id="NF008726">
    <property type="entry name" value="PRK11728.1"/>
    <property type="match status" value="1"/>
</dbReference>
<dbReference type="InterPro" id="IPR036188">
    <property type="entry name" value="FAD/NAD-bd_sf"/>
</dbReference>
<keyword evidence="2" id="KW-0285">Flavoprotein</keyword>
<comment type="caution">
    <text evidence="7">The sequence shown here is derived from an EMBL/GenBank/DDBJ whole genome shotgun (WGS) entry which is preliminary data.</text>
</comment>
<evidence type="ECO:0000256" key="1">
    <source>
        <dbReference type="ARBA" id="ARBA00001974"/>
    </source>
</evidence>
<evidence type="ECO:0000313" key="8">
    <source>
        <dbReference type="Proteomes" id="UP001500622"/>
    </source>
</evidence>
<dbReference type="InterPro" id="IPR006076">
    <property type="entry name" value="FAD-dep_OxRdtase"/>
</dbReference>
<dbReference type="Pfam" id="PF01266">
    <property type="entry name" value="DAO"/>
    <property type="match status" value="1"/>
</dbReference>
<accession>A0ABP8LAR3</accession>
<dbReference type="SUPFAM" id="SSF51905">
    <property type="entry name" value="FAD/NAD(P)-binding domain"/>
    <property type="match status" value="1"/>
</dbReference>
<evidence type="ECO:0000313" key="7">
    <source>
        <dbReference type="EMBL" id="GAA4424834.1"/>
    </source>
</evidence>
<proteinExistence type="inferred from homology"/>
<gene>
    <name evidence="7" type="primary">lhgO</name>
    <name evidence="7" type="ORF">GCM10023169_21900</name>
</gene>
<organism evidence="7 8">
    <name type="scientific">Georgenia halophila</name>
    <dbReference type="NCBI Taxonomy" id="620889"/>
    <lineage>
        <taxon>Bacteria</taxon>
        <taxon>Bacillati</taxon>
        <taxon>Actinomycetota</taxon>
        <taxon>Actinomycetes</taxon>
        <taxon>Micrococcales</taxon>
        <taxon>Bogoriellaceae</taxon>
        <taxon>Georgenia</taxon>
    </lineage>
</organism>
<evidence type="ECO:0000256" key="5">
    <source>
        <dbReference type="ARBA" id="ARBA00037941"/>
    </source>
</evidence>
<evidence type="ECO:0000256" key="4">
    <source>
        <dbReference type="ARBA" id="ARBA00023002"/>
    </source>
</evidence>
<comment type="similarity">
    <text evidence="5">Belongs to the L2HGDH family.</text>
</comment>
<sequence length="394" mass="42605">MNGRERVVVVGGGLVGLATGLALQEQGRDVVVVEKEDGWAGHQSGHNSGVIHSGLYYRPGSLKARFATEAARTLPRLCAQWGVAARRTGKMVVATQPEELPRLRALLERGRANGIPVREIAAAEAREREPHVRCVGALVVDSAGVCDFVGLAQALAGRLAAGGAELRPGERVDRLQVGGRRVRVTTSRDVIVADHVVNCSGLHSDRLLGPEDRHAVRIIPFRGEYWTLRCPELVRGLIYPVPDPQLPFLGVHLTRGWDGRVHVGPNAVLALAQEGYRWRDVRADDVARTVGYPGLWRLARRHLRYGAQEVWRSVVPGAFLRTVRTLVPDVLAADLERSPAGVRAQAVLRDGTPSDDFVIRGGPHVTHVVNAPSPAATACLQIGRHVAEKVVSGS</sequence>
<evidence type="ECO:0000256" key="2">
    <source>
        <dbReference type="ARBA" id="ARBA00022630"/>
    </source>
</evidence>
<keyword evidence="3" id="KW-0274">FAD</keyword>
<dbReference type="Gene3D" id="3.50.50.60">
    <property type="entry name" value="FAD/NAD(P)-binding domain"/>
    <property type="match status" value="1"/>
</dbReference>
<protein>
    <submittedName>
        <fullName evidence="7">L-2-hydroxyglutarate oxidase</fullName>
    </submittedName>
</protein>
<dbReference type="Gene3D" id="3.30.9.10">
    <property type="entry name" value="D-Amino Acid Oxidase, subunit A, domain 2"/>
    <property type="match status" value="1"/>
</dbReference>
<dbReference type="Proteomes" id="UP001500622">
    <property type="component" value="Unassembled WGS sequence"/>
</dbReference>
<name>A0ABP8LAR3_9MICO</name>
<keyword evidence="8" id="KW-1185">Reference proteome</keyword>
<reference evidence="8" key="1">
    <citation type="journal article" date="2019" name="Int. J. Syst. Evol. Microbiol.">
        <title>The Global Catalogue of Microorganisms (GCM) 10K type strain sequencing project: providing services to taxonomists for standard genome sequencing and annotation.</title>
        <authorList>
            <consortium name="The Broad Institute Genomics Platform"/>
            <consortium name="The Broad Institute Genome Sequencing Center for Infectious Disease"/>
            <person name="Wu L."/>
            <person name="Ma J."/>
        </authorList>
    </citation>
    <scope>NUCLEOTIDE SEQUENCE [LARGE SCALE GENOMIC DNA]</scope>
    <source>
        <strain evidence="8">JCM 17810</strain>
    </source>
</reference>
<dbReference type="PANTHER" id="PTHR43104:SF2">
    <property type="entry name" value="L-2-HYDROXYGLUTARATE DEHYDROGENASE, MITOCHONDRIAL"/>
    <property type="match status" value="1"/>
</dbReference>
<dbReference type="PANTHER" id="PTHR43104">
    <property type="entry name" value="L-2-HYDROXYGLUTARATE DEHYDROGENASE, MITOCHONDRIAL"/>
    <property type="match status" value="1"/>
</dbReference>
<evidence type="ECO:0000259" key="6">
    <source>
        <dbReference type="Pfam" id="PF01266"/>
    </source>
</evidence>
<evidence type="ECO:0000256" key="3">
    <source>
        <dbReference type="ARBA" id="ARBA00022827"/>
    </source>
</evidence>
<keyword evidence="4" id="KW-0560">Oxidoreductase</keyword>
<feature type="domain" description="FAD dependent oxidoreductase" evidence="6">
    <location>
        <begin position="6"/>
        <end position="388"/>
    </location>
</feature>
<dbReference type="EMBL" id="BAABGN010000009">
    <property type="protein sequence ID" value="GAA4424834.1"/>
    <property type="molecule type" value="Genomic_DNA"/>
</dbReference>